<comment type="caution">
    <text evidence="2">The sequence shown here is derived from an EMBL/GenBank/DDBJ whole genome shotgun (WGS) entry which is preliminary data.</text>
</comment>
<dbReference type="InterPro" id="IPR052270">
    <property type="entry name" value="CACF_protein"/>
</dbReference>
<dbReference type="PANTHER" id="PTHR22028">
    <property type="entry name" value="SFI1 SPINDLE BODY DOMAIN-CONTAINING PROTEIN-RELATED"/>
    <property type="match status" value="1"/>
</dbReference>
<keyword evidence="1" id="KW-0175">Coiled coil</keyword>
<dbReference type="AlphaFoldDB" id="A0A9Q0NGA7"/>
<dbReference type="EMBL" id="WJQU01000001">
    <property type="protein sequence ID" value="KAJ6649713.1"/>
    <property type="molecule type" value="Genomic_DNA"/>
</dbReference>
<dbReference type="Proteomes" id="UP001151699">
    <property type="component" value="Chromosome A"/>
</dbReference>
<proteinExistence type="predicted"/>
<dbReference type="PANTHER" id="PTHR22028:SF5">
    <property type="entry name" value="COILED-COIL DOMAIN-CONTAINING PROTEIN 191"/>
    <property type="match status" value="1"/>
</dbReference>
<accession>A0A9Q0NGA7</accession>
<reference evidence="2" key="1">
    <citation type="submission" date="2022-07" db="EMBL/GenBank/DDBJ databases">
        <authorList>
            <person name="Trinca V."/>
            <person name="Uliana J.V.C."/>
            <person name="Torres T.T."/>
            <person name="Ward R.J."/>
            <person name="Monesi N."/>
        </authorList>
    </citation>
    <scope>NUCLEOTIDE SEQUENCE</scope>
    <source>
        <strain evidence="2">HSMRA1968</strain>
        <tissue evidence="2">Whole embryos</tissue>
    </source>
</reference>
<name>A0A9Q0NGA7_9DIPT</name>
<sequence length="790" mass="94431">MYENYCKKIVKSSRNKETRWDRIRKKHMNSVNVTTENVKKFFGMNFVNENQLRILNGESKRRFYLNPALVMNIRHEMIRRNSKEISDFHFDPLKAIQMEKIKNHNNSIEAKYLEHELKKFKGEISLTRPRPLIVHDNLERSSLTYEPLDNTNLISSFSHGHECVQNFYRESENATLAEQEIFNHLLHPTNDMIDEDIECINRLIDTNETSKADERNVHFEDQIEILNYEESETTNSGKCSNSLLDDVEVEPILEVKVVPKEHTSSASTLELVGKTMKHLEIAITKPKENVEEKIKKIHECFHSSTEEKHPGDQNPFIITRLDVANQPQAISQPTIDHESLIPPEQKAIVSGLFGSQSDHSQRLTLQKFFLRWIHFTTIEKLAKENISCNQSRIQKIEAFLNNIRLEKKKQIRSDVRKVDVKKKTVETENPVVLARKYHHKLKIQQDIIVLQKLKLERQERMITELKMSKISDDAKDAKATIKDDLKNVIRNGCVNSRAKARCLQIVANVKDEDDDEYAKLQARGIPKFLIEMEQRAIERNRKHKEAKDRREQLEKEKEELRLAAEEAKRLQDEEAKRKRIEELREKRRQERLMKIQKENERLKQIENNKKANDFYRHMLLSRLGMNCFKILIKIKKRNERKADIFHRHTTVKNCFHLWKLHVHNVWNYRKKKAQDHFNHQLVKKCMNALKKYQLLQHSKMLVAIDWCDMKLTERMFHLWIGHTKMEKILDEIKMRQAEAHYNWHLKWRVIDHWQRLQTILKIEKETEERRQRWRMKIWELLPDYTPNRDN</sequence>
<protein>
    <submittedName>
        <fullName evidence="2">Coiled-coil domain-containing protein</fullName>
    </submittedName>
</protein>
<gene>
    <name evidence="2" type="primary">CCDC191</name>
    <name evidence="2" type="ORF">Bhyg_04952</name>
</gene>
<evidence type="ECO:0000256" key="1">
    <source>
        <dbReference type="SAM" id="Coils"/>
    </source>
</evidence>
<feature type="coiled-coil region" evidence="1">
    <location>
        <begin position="536"/>
        <end position="612"/>
    </location>
</feature>
<dbReference type="OrthoDB" id="6256972at2759"/>
<evidence type="ECO:0000313" key="2">
    <source>
        <dbReference type="EMBL" id="KAJ6649713.1"/>
    </source>
</evidence>
<evidence type="ECO:0000313" key="3">
    <source>
        <dbReference type="Proteomes" id="UP001151699"/>
    </source>
</evidence>
<organism evidence="2 3">
    <name type="scientific">Pseudolycoriella hygida</name>
    <dbReference type="NCBI Taxonomy" id="35572"/>
    <lineage>
        <taxon>Eukaryota</taxon>
        <taxon>Metazoa</taxon>
        <taxon>Ecdysozoa</taxon>
        <taxon>Arthropoda</taxon>
        <taxon>Hexapoda</taxon>
        <taxon>Insecta</taxon>
        <taxon>Pterygota</taxon>
        <taxon>Neoptera</taxon>
        <taxon>Endopterygota</taxon>
        <taxon>Diptera</taxon>
        <taxon>Nematocera</taxon>
        <taxon>Sciaroidea</taxon>
        <taxon>Sciaridae</taxon>
        <taxon>Pseudolycoriella</taxon>
    </lineage>
</organism>
<keyword evidence="3" id="KW-1185">Reference proteome</keyword>